<organism evidence="1 2">
    <name type="scientific">Pasteurella multocida</name>
    <dbReference type="NCBI Taxonomy" id="747"/>
    <lineage>
        <taxon>Bacteria</taxon>
        <taxon>Pseudomonadati</taxon>
        <taxon>Pseudomonadota</taxon>
        <taxon>Gammaproteobacteria</taxon>
        <taxon>Pasteurellales</taxon>
        <taxon>Pasteurellaceae</taxon>
        <taxon>Pasteurella</taxon>
    </lineage>
</organism>
<accession>A0A849CMK3</accession>
<proteinExistence type="predicted"/>
<protein>
    <submittedName>
        <fullName evidence="1">Uncharacterized protein</fullName>
    </submittedName>
</protein>
<evidence type="ECO:0000313" key="1">
    <source>
        <dbReference type="EMBL" id="NNI80087.1"/>
    </source>
</evidence>
<name>A0A849CMK3_PASMD</name>
<dbReference type="AlphaFoldDB" id="A0A849CMK3"/>
<evidence type="ECO:0000313" key="2">
    <source>
        <dbReference type="Proteomes" id="UP000540079"/>
    </source>
</evidence>
<dbReference type="EMBL" id="PPVL01000034">
    <property type="protein sequence ID" value="NNI80087.1"/>
    <property type="molecule type" value="Genomic_DNA"/>
</dbReference>
<reference evidence="1 2" key="1">
    <citation type="journal article" date="2018" name="Front. Microbiol.">
        <title>Genetic and Phylogenetic Characteristics of Pasteurella multocida Isolates From Different Host Species.</title>
        <authorList>
            <person name="Peng Z."/>
            <person name="Liang W."/>
            <person name="Wang F."/>
            <person name="Xu Z."/>
            <person name="Xie Z."/>
            <person name="Lian Z."/>
            <person name="Hua L."/>
            <person name="Zhou R."/>
            <person name="Chen H."/>
            <person name="Wu B."/>
        </authorList>
    </citation>
    <scope>NUCLEOTIDE SEQUENCE [LARGE SCALE GENOMIC DNA]</scope>
    <source>
        <strain evidence="1 2">HNA06</strain>
    </source>
</reference>
<dbReference type="Proteomes" id="UP000540079">
    <property type="component" value="Unassembled WGS sequence"/>
</dbReference>
<dbReference type="RefSeq" id="WP_041423219.1">
    <property type="nucleotide sequence ID" value="NZ_CP031551.1"/>
</dbReference>
<dbReference type="InterPro" id="IPR056982">
    <property type="entry name" value="Phage_ProQ_C-like"/>
</dbReference>
<sequence length="117" mass="13871">MEKDWIKNLKVGDTVYFVETGRRSTFERETEVLKIGRKYLTIRVLSQDRKINLSDGYEESKYGALYGRIYRSKKDYLHELKLIELRFAVKKKIASSYFKLTSEDAEAINNLLDKYTE</sequence>
<comment type="caution">
    <text evidence="1">The sequence shown here is derived from an EMBL/GenBank/DDBJ whole genome shotgun (WGS) entry which is preliminary data.</text>
</comment>
<gene>
    <name evidence="1" type="ORF">C2800_11815</name>
</gene>
<dbReference type="Pfam" id="PF24203">
    <property type="entry name" value="Phage_ProQ_C_like"/>
    <property type="match status" value="1"/>
</dbReference>